<reference evidence="2" key="1">
    <citation type="submission" date="2017-02" db="EMBL/GenBank/DDBJ databases">
        <title>Delving into the versatile metabolic prowess of the omnipresent phylum Bacteroidetes.</title>
        <authorList>
            <person name="Nobu M.K."/>
            <person name="Mei R."/>
            <person name="Narihiro T."/>
            <person name="Kuroda K."/>
            <person name="Liu W.-T."/>
        </authorList>
    </citation>
    <scope>NUCLEOTIDE SEQUENCE</scope>
    <source>
        <strain evidence="2">ADurb.Bin160</strain>
    </source>
</reference>
<keyword evidence="1" id="KW-0472">Membrane</keyword>
<dbReference type="Proteomes" id="UP000485621">
    <property type="component" value="Unassembled WGS sequence"/>
</dbReference>
<protein>
    <submittedName>
        <fullName evidence="2">Uncharacterized protein</fullName>
    </submittedName>
</protein>
<keyword evidence="1" id="KW-0812">Transmembrane</keyword>
<evidence type="ECO:0000256" key="1">
    <source>
        <dbReference type="SAM" id="Phobius"/>
    </source>
</evidence>
<dbReference type="EMBL" id="MWDB01000034">
    <property type="protein sequence ID" value="OQB40732.1"/>
    <property type="molecule type" value="Genomic_DNA"/>
</dbReference>
<comment type="caution">
    <text evidence="2">The sequence shown here is derived from an EMBL/GenBank/DDBJ whole genome shotgun (WGS) entry which is preliminary data.</text>
</comment>
<evidence type="ECO:0000313" key="2">
    <source>
        <dbReference type="EMBL" id="OQB40732.1"/>
    </source>
</evidence>
<accession>A0A1V5ZL09</accession>
<keyword evidence="1" id="KW-1133">Transmembrane helix</keyword>
<proteinExistence type="predicted"/>
<feature type="transmembrane region" description="Helical" evidence="1">
    <location>
        <begin position="6"/>
        <end position="27"/>
    </location>
</feature>
<name>A0A1V5ZL09_9BACT</name>
<organism evidence="2">
    <name type="scientific">candidate division CPR1 bacterium ADurb.Bin160</name>
    <dbReference type="NCBI Taxonomy" id="1852826"/>
    <lineage>
        <taxon>Bacteria</taxon>
        <taxon>candidate division CPR1</taxon>
    </lineage>
</organism>
<dbReference type="AlphaFoldDB" id="A0A1V5ZL09"/>
<gene>
    <name evidence="2" type="ORF">BWY04_01243</name>
</gene>
<sequence>MVYITLALVVIFLTSIVLEIYFLYTYIKIRIEEKKLIRKHLIDRLLESIKQQKE</sequence>